<name>A0AAW1NBU7_SAPOF</name>
<gene>
    <name evidence="1" type="ORF">RND81_01G020400</name>
</gene>
<sequence length="101" mass="11735">MLLYTVTFQFVPSSHSLVQKVMPLFVIAKYVKLLIMHRVVYFRCWLVINSSIKNLNVLLLPLFFLLLTGQERSIVSFRDFPYLKLYSGSVFNKTTSRQGLG</sequence>
<comment type="caution">
    <text evidence="1">The sequence shown here is derived from an EMBL/GenBank/DDBJ whole genome shotgun (WGS) entry which is preliminary data.</text>
</comment>
<proteinExistence type="predicted"/>
<evidence type="ECO:0000313" key="1">
    <source>
        <dbReference type="EMBL" id="KAK9755372.1"/>
    </source>
</evidence>
<protein>
    <submittedName>
        <fullName evidence="1">Uncharacterized protein</fullName>
    </submittedName>
</protein>
<organism evidence="1 2">
    <name type="scientific">Saponaria officinalis</name>
    <name type="common">Common soapwort</name>
    <name type="synonym">Lychnis saponaria</name>
    <dbReference type="NCBI Taxonomy" id="3572"/>
    <lineage>
        <taxon>Eukaryota</taxon>
        <taxon>Viridiplantae</taxon>
        <taxon>Streptophyta</taxon>
        <taxon>Embryophyta</taxon>
        <taxon>Tracheophyta</taxon>
        <taxon>Spermatophyta</taxon>
        <taxon>Magnoliopsida</taxon>
        <taxon>eudicotyledons</taxon>
        <taxon>Gunneridae</taxon>
        <taxon>Pentapetalae</taxon>
        <taxon>Caryophyllales</taxon>
        <taxon>Caryophyllaceae</taxon>
        <taxon>Caryophylleae</taxon>
        <taxon>Saponaria</taxon>
    </lineage>
</organism>
<dbReference type="AlphaFoldDB" id="A0AAW1NBU7"/>
<dbReference type="EMBL" id="JBDFQZ010000001">
    <property type="protein sequence ID" value="KAK9755372.1"/>
    <property type="molecule type" value="Genomic_DNA"/>
</dbReference>
<evidence type="ECO:0000313" key="2">
    <source>
        <dbReference type="Proteomes" id="UP001443914"/>
    </source>
</evidence>
<keyword evidence="2" id="KW-1185">Reference proteome</keyword>
<dbReference type="Proteomes" id="UP001443914">
    <property type="component" value="Unassembled WGS sequence"/>
</dbReference>
<accession>A0AAW1NBU7</accession>
<reference evidence="1" key="1">
    <citation type="submission" date="2024-03" db="EMBL/GenBank/DDBJ databases">
        <title>WGS assembly of Saponaria officinalis var. Norfolk2.</title>
        <authorList>
            <person name="Jenkins J."/>
            <person name="Shu S."/>
            <person name="Grimwood J."/>
            <person name="Barry K."/>
            <person name="Goodstein D."/>
            <person name="Schmutz J."/>
            <person name="Leebens-Mack J."/>
            <person name="Osbourn A."/>
        </authorList>
    </citation>
    <scope>NUCLEOTIDE SEQUENCE [LARGE SCALE GENOMIC DNA]</scope>
    <source>
        <strain evidence="1">JIC</strain>
    </source>
</reference>